<dbReference type="Ensembl" id="ENSSFOT00015043916.1">
    <property type="protein sequence ID" value="ENSSFOP00015039855.1"/>
    <property type="gene ID" value="ENSSFOG00015024340.1"/>
</dbReference>
<evidence type="ECO:0000256" key="2">
    <source>
        <dbReference type="ARBA" id="ARBA00022490"/>
    </source>
</evidence>
<evidence type="ECO:0000256" key="4">
    <source>
        <dbReference type="ARBA" id="ARBA00022694"/>
    </source>
</evidence>
<name>A0A8C9SQ70_SCLFO</name>
<dbReference type="PANTHER" id="PTHR14344">
    <property type="entry name" value="WD REPEAT PROTEIN"/>
    <property type="match status" value="1"/>
</dbReference>
<evidence type="ECO:0000256" key="7">
    <source>
        <dbReference type="ARBA" id="ARBA00040154"/>
    </source>
</evidence>
<evidence type="ECO:0000256" key="5">
    <source>
        <dbReference type="ARBA" id="ARBA00022737"/>
    </source>
</evidence>
<comment type="function">
    <text evidence="9">Together with methyltransferase FTSJ1, methylates the 2'-O-ribose of nucleotides at position 34 of the tRNA anticodon loop of substrate tRNAs. Required for the correct positioning of the substrate tRNA for methylation. Required to suppress amino acid starvation-induced autophagy. Enhances the STK11/LKB1-induced cell growth suppression activity.</text>
</comment>
<evidence type="ECO:0000256" key="8">
    <source>
        <dbReference type="ARBA" id="ARBA00041816"/>
    </source>
</evidence>
<evidence type="ECO:0000256" key="6">
    <source>
        <dbReference type="ARBA" id="ARBA00038255"/>
    </source>
</evidence>
<dbReference type="InterPro" id="IPR051973">
    <property type="entry name" value="tRNA_Anticodon_Mtase-Reg"/>
</dbReference>
<dbReference type="PANTHER" id="PTHR14344:SF3">
    <property type="entry name" value="WD REPEAT-CONTAINING PROTEIN 6"/>
    <property type="match status" value="1"/>
</dbReference>
<dbReference type="GO" id="GO:0005737">
    <property type="term" value="C:cytoplasm"/>
    <property type="evidence" value="ECO:0007669"/>
    <property type="project" value="UniProtKB-SubCell"/>
</dbReference>
<dbReference type="InterPro" id="IPR036322">
    <property type="entry name" value="WD40_repeat_dom_sf"/>
</dbReference>
<comment type="similarity">
    <text evidence="6">Belongs to the WD repeat WDR6 family.</text>
</comment>
<dbReference type="GO" id="GO:0030488">
    <property type="term" value="P:tRNA methylation"/>
    <property type="evidence" value="ECO:0007669"/>
    <property type="project" value="TreeGrafter"/>
</dbReference>
<dbReference type="InterPro" id="IPR015943">
    <property type="entry name" value="WD40/YVTN_repeat-like_dom_sf"/>
</dbReference>
<comment type="subunit">
    <text evidence="10">Interacts with FTSJ1; the interaction is direct, and required for 2'-O-methylation of position 34 in substrate tRNAs. Interacts with IRS4. Interacts with STK11/LKB1.</text>
</comment>
<keyword evidence="2" id="KW-0963">Cytoplasm</keyword>
<reference evidence="13" key="3">
    <citation type="submission" date="2025-09" db="UniProtKB">
        <authorList>
            <consortium name="Ensembl"/>
        </authorList>
    </citation>
    <scope>IDENTIFICATION</scope>
</reference>
<feature type="signal peptide" evidence="12">
    <location>
        <begin position="1"/>
        <end position="18"/>
    </location>
</feature>
<feature type="chain" id="PRO_5046731616" description="tRNA (34-2'-O)-methyltransferase regulator WDR6" evidence="12">
    <location>
        <begin position="19"/>
        <end position="1113"/>
    </location>
</feature>
<feature type="repeat" description="WD" evidence="11">
    <location>
        <begin position="214"/>
        <end position="245"/>
    </location>
</feature>
<evidence type="ECO:0000313" key="14">
    <source>
        <dbReference type="Proteomes" id="UP000694397"/>
    </source>
</evidence>
<reference evidence="13 14" key="1">
    <citation type="submission" date="2019-04" db="EMBL/GenBank/DDBJ databases">
        <authorList>
            <consortium name="Wellcome Sanger Institute Data Sharing"/>
        </authorList>
    </citation>
    <scope>NUCLEOTIDE SEQUENCE [LARGE SCALE GENOMIC DNA]</scope>
</reference>
<protein>
    <recommendedName>
        <fullName evidence="7">tRNA (34-2'-O)-methyltransferase regulator WDR6</fullName>
    </recommendedName>
    <alternativeName>
        <fullName evidence="8">WD repeat-containing protein 6</fullName>
    </alternativeName>
</protein>
<reference evidence="13" key="2">
    <citation type="submission" date="2025-08" db="UniProtKB">
        <authorList>
            <consortium name="Ensembl"/>
        </authorList>
    </citation>
    <scope>IDENTIFICATION</scope>
</reference>
<dbReference type="AlphaFoldDB" id="A0A8C9SQ70"/>
<evidence type="ECO:0000256" key="11">
    <source>
        <dbReference type="PROSITE-ProRule" id="PRU00221"/>
    </source>
</evidence>
<dbReference type="Pfam" id="PF00400">
    <property type="entry name" value="WD40"/>
    <property type="match status" value="3"/>
</dbReference>
<keyword evidence="4" id="KW-0819">tRNA processing</keyword>
<keyword evidence="3 11" id="KW-0853">WD repeat</keyword>
<gene>
    <name evidence="13" type="primary">WDR6</name>
    <name evidence="13" type="synonym">wdr6</name>
</gene>
<evidence type="ECO:0000313" key="13">
    <source>
        <dbReference type="Ensembl" id="ENSSFOP00015039855.1"/>
    </source>
</evidence>
<dbReference type="Proteomes" id="UP000694397">
    <property type="component" value="Chromosome 2"/>
</dbReference>
<dbReference type="SMART" id="SM00320">
    <property type="entry name" value="WD40"/>
    <property type="match status" value="6"/>
</dbReference>
<evidence type="ECO:0000256" key="12">
    <source>
        <dbReference type="SAM" id="SignalP"/>
    </source>
</evidence>
<evidence type="ECO:0000256" key="9">
    <source>
        <dbReference type="ARBA" id="ARBA00045751"/>
    </source>
</evidence>
<keyword evidence="12" id="KW-0732">Signal</keyword>
<dbReference type="PROSITE" id="PS50082">
    <property type="entry name" value="WD_REPEATS_2"/>
    <property type="match status" value="2"/>
</dbReference>
<comment type="subcellular location">
    <subcellularLocation>
        <location evidence="1">Cytoplasm</location>
    </subcellularLocation>
</comment>
<dbReference type="InterPro" id="IPR001680">
    <property type="entry name" value="WD40_rpt"/>
</dbReference>
<dbReference type="GeneTree" id="ENSGT00420000029923"/>
<organism evidence="13 14">
    <name type="scientific">Scleropages formosus</name>
    <name type="common">Asian bonytongue</name>
    <name type="synonym">Osteoglossum formosum</name>
    <dbReference type="NCBI Taxonomy" id="113540"/>
    <lineage>
        <taxon>Eukaryota</taxon>
        <taxon>Metazoa</taxon>
        <taxon>Chordata</taxon>
        <taxon>Craniata</taxon>
        <taxon>Vertebrata</taxon>
        <taxon>Euteleostomi</taxon>
        <taxon>Actinopterygii</taxon>
        <taxon>Neopterygii</taxon>
        <taxon>Teleostei</taxon>
        <taxon>Osteoglossocephala</taxon>
        <taxon>Osteoglossomorpha</taxon>
        <taxon>Osteoglossiformes</taxon>
        <taxon>Osteoglossidae</taxon>
        <taxon>Scleropages</taxon>
    </lineage>
</organism>
<dbReference type="OrthoDB" id="5594999at2759"/>
<accession>A0A8C9SQ70</accession>
<keyword evidence="5" id="KW-0677">Repeat</keyword>
<evidence type="ECO:0000256" key="10">
    <source>
        <dbReference type="ARBA" id="ARBA00047056"/>
    </source>
</evidence>
<dbReference type="Gene3D" id="2.130.10.10">
    <property type="entry name" value="YVTN repeat-like/Quinoprotein amine dehydrogenase"/>
    <property type="match status" value="3"/>
</dbReference>
<sequence>MASPDTAVSALLVAPVTALEFLGDDCLLAGKGPVLSAYSLRAPSVKSASLSVLRNHRVHGIRPERRDRGVSAEVAAEEEPLGSSWQQRVQLVVFGGKALRLVELGGSEAFDLRTLGPVRELQDWVLDVRWVGGAAHLLGVALAHNAVLLLEAWEGHVLLRSSCEDGCLLYSALLVGPCWQSLTVVGGTVFNQLVIWRPTVTTGSGRTAPVERRLKGHSGVIFGLAYLPERGWLASASDDRSVRVWGVGPLGGAAGCGDPSPTCLQVLYGHQARVFSVTLLPVGVLSAGEDGVCLLWDCGSGKVSRALNGHRVGGVRALAVSSGWGGRSPQVATGGADGGIRLWSLGETDGGQVEAELVQDLEFQGGGSPKVVRMVWGGVKRHWGVVASTDQGEVYLWEEGSGWQLLWRGGREGAASSRGALCAVGSLSGDVWLFPLSQPARGTLLRAGLGKVHSVLWEGDREQRAGHLLVSGPEGLVRRWLVKPELGEGAVSLDCVPLRSFLLPPCAKRWLTAAILVPQPQGALWVCGDRRGSLLLYRDSDEGGEAVGDALRPLSVLFGVHGKQGVTSVCEHRGLLYSTGRDGCLRVSRVGDGGGGQLEVLRVQRACGGMDWLERVVIREPEGEGDACFLLMGFHSVHFEVWDLLRRERLLSVPCGGGHRSWSYCPPGGGSAEDGSAVVFVKQGAVLASRTPADTSHPSGASLELEGGLHGRGITCVCHLGAVRAAGDRWEVLATGGEDTRVSVLAVRPQNGAVKVLAVIADHISSVRALAALRRQDGGGGATSLSALLFSAGGRAQLQCCRLLIGGKEQVGSLSCQVIQVARHRLDEHWERRRNRHKLVKMDPETRYMSLSVVSHTAEQVFLAAACSDGVLFSVSESGGKFHLLWDCSYHQRCVLSVASCCLEDPEGNELFVISAATDGIIAFWDMTGVTDVEDGQTAPPSYAGKFIPAHQSGVNTLALWEGPWEGQEAEPAGHSWMTIASGGDDGQLSVIRIQVQLRPREMGGSGVSLKLWSRSALPSAHAAPLTALCFLSPALLVSTSPDQRVCLWNLCASSLGHGGVLFSHVADAAGLAVWKGTEAESGPKGSAWVAVCGQGLQVLRLKEERDAGKRTE</sequence>
<dbReference type="SUPFAM" id="SSF50978">
    <property type="entry name" value="WD40 repeat-like"/>
    <property type="match status" value="2"/>
</dbReference>
<dbReference type="PROSITE" id="PS50294">
    <property type="entry name" value="WD_REPEATS_REGION"/>
    <property type="match status" value="1"/>
</dbReference>
<keyword evidence="14" id="KW-1185">Reference proteome</keyword>
<evidence type="ECO:0000256" key="3">
    <source>
        <dbReference type="ARBA" id="ARBA00022574"/>
    </source>
</evidence>
<evidence type="ECO:0000256" key="1">
    <source>
        <dbReference type="ARBA" id="ARBA00004496"/>
    </source>
</evidence>
<proteinExistence type="inferred from homology"/>
<feature type="repeat" description="WD" evidence="11">
    <location>
        <begin position="267"/>
        <end position="306"/>
    </location>
</feature>